<evidence type="ECO:0000313" key="5">
    <source>
        <dbReference type="EMBL" id="KZU03552.1"/>
    </source>
</evidence>
<evidence type="ECO:0000256" key="2">
    <source>
        <dbReference type="ARBA" id="ARBA00022741"/>
    </source>
</evidence>
<dbReference type="GO" id="GO:0016887">
    <property type="term" value="F:ATP hydrolysis activity"/>
    <property type="evidence" value="ECO:0007669"/>
    <property type="project" value="InterPro"/>
</dbReference>
<dbReference type="EMBL" id="LUXO01000030">
    <property type="protein sequence ID" value="KZV02689.1"/>
    <property type="molecule type" value="Genomic_DNA"/>
</dbReference>
<dbReference type="Proteomes" id="UP000076872">
    <property type="component" value="Unassembled WGS sequence"/>
</dbReference>
<dbReference type="Gene3D" id="3.40.50.300">
    <property type="entry name" value="P-loop containing nucleotide triphosphate hydrolases"/>
    <property type="match status" value="1"/>
</dbReference>
<dbReference type="GeneID" id="77216282"/>
<proteinExistence type="predicted"/>
<dbReference type="InterPro" id="IPR027417">
    <property type="entry name" value="P-loop_NTPase"/>
</dbReference>
<dbReference type="GO" id="GO:0005524">
    <property type="term" value="F:ATP binding"/>
    <property type="evidence" value="ECO:0007669"/>
    <property type="project" value="UniProtKB-KW"/>
</dbReference>
<evidence type="ECO:0000313" key="6">
    <source>
        <dbReference type="EMBL" id="KZV02689.1"/>
    </source>
</evidence>
<dbReference type="RefSeq" id="WP_003643426.1">
    <property type="nucleotide sequence ID" value="NZ_AP028145.1"/>
</dbReference>
<dbReference type="AlphaFoldDB" id="A0A0G9F628"/>
<evidence type="ECO:0000256" key="1">
    <source>
        <dbReference type="ARBA" id="ARBA00022448"/>
    </source>
</evidence>
<reference evidence="8 9" key="1">
    <citation type="submission" date="2016-03" db="EMBL/GenBank/DDBJ databases">
        <title>Comparative genomics of 54 Lactobacillus plantarum strains reveals genomic uncoupling from niche constraints.</title>
        <authorList>
            <person name="Martino M.E."/>
        </authorList>
    </citation>
    <scope>NUCLEOTIDE SEQUENCE [LARGE SCALE GENOMIC DNA]</scope>
    <source>
        <strain evidence="6 8">NAB2</strain>
        <strain evidence="5 9">Nizo2260</strain>
    </source>
</reference>
<dbReference type="PANTHER" id="PTHR24220">
    <property type="entry name" value="IMPORT ATP-BINDING PROTEIN"/>
    <property type="match status" value="1"/>
</dbReference>
<evidence type="ECO:0000313" key="9">
    <source>
        <dbReference type="Proteomes" id="UP000076989"/>
    </source>
</evidence>
<dbReference type="SMART" id="SM00382">
    <property type="entry name" value="AAA"/>
    <property type="match status" value="1"/>
</dbReference>
<name>A0A0G9F628_LACPN</name>
<dbReference type="InterPro" id="IPR003439">
    <property type="entry name" value="ABC_transporter-like_ATP-bd"/>
</dbReference>
<dbReference type="EMBL" id="MCOL01000001">
    <property type="protein sequence ID" value="ODO62821.1"/>
    <property type="molecule type" value="Genomic_DNA"/>
</dbReference>
<reference evidence="7 10" key="2">
    <citation type="submission" date="2016-08" db="EMBL/GenBank/DDBJ databases">
        <title>Genome sequencing of Lactobacillus plantarum JSA22, isolated from fermented soybean paste.</title>
        <authorList>
            <person name="Choi H.S."/>
        </authorList>
    </citation>
    <scope>NUCLEOTIDE SEQUENCE [LARGE SCALE GENOMIC DNA]</scope>
    <source>
        <strain evidence="7 10">JSA22</strain>
    </source>
</reference>
<evidence type="ECO:0000313" key="10">
    <source>
        <dbReference type="Proteomes" id="UP000094892"/>
    </source>
</evidence>
<evidence type="ECO:0000256" key="3">
    <source>
        <dbReference type="ARBA" id="ARBA00022840"/>
    </source>
</evidence>
<comment type="caution">
    <text evidence="7">The sequence shown here is derived from an EMBL/GenBank/DDBJ whole genome shotgun (WGS) entry which is preliminary data.</text>
</comment>
<gene>
    <name evidence="7" type="ORF">LPJSA22_02839</name>
    <name evidence="6" type="ORF">NAB2_1843</name>
    <name evidence="5" type="ORF">Nizo2260_1792</name>
</gene>
<dbReference type="InterPro" id="IPR017871">
    <property type="entry name" value="ABC_transporter-like_CS"/>
</dbReference>
<evidence type="ECO:0000259" key="4">
    <source>
        <dbReference type="PROSITE" id="PS50893"/>
    </source>
</evidence>
<sequence length="237" mass="25981">MIIANKISKQIQLADHDVEILHETTIHAKTGEFLSVIGPSGSGKTTLLNCLSGLVKPTSGEVYIDGQCIQSLSAQKLAQLRRTTISTIFQSYNLLPALNVLDNVILPLRLNHQRISKVNVETLLGDLNFKASLSQFPSQLSGGEQQKVAIARTLVMHAKIIFADEPTGALDSMSREVIFQQLRELANNGVCIIMVTHDIEQAARTDRALILSDGHIVSEVERPSVDQLFTQMDSIRG</sequence>
<dbReference type="PATRIC" id="fig|1590.143.peg.2556"/>
<accession>A0A0G9F628</accession>
<dbReference type="GO" id="GO:0005886">
    <property type="term" value="C:plasma membrane"/>
    <property type="evidence" value="ECO:0007669"/>
    <property type="project" value="TreeGrafter"/>
</dbReference>
<dbReference type="EMBL" id="LUWI01000022">
    <property type="protein sequence ID" value="KZU03552.1"/>
    <property type="molecule type" value="Genomic_DNA"/>
</dbReference>
<evidence type="ECO:0000313" key="7">
    <source>
        <dbReference type="EMBL" id="ODO62821.1"/>
    </source>
</evidence>
<dbReference type="Proteomes" id="UP000076989">
    <property type="component" value="Unassembled WGS sequence"/>
</dbReference>
<feature type="domain" description="ABC transporter" evidence="4">
    <location>
        <begin position="2"/>
        <end position="232"/>
    </location>
</feature>
<evidence type="ECO:0000313" key="8">
    <source>
        <dbReference type="Proteomes" id="UP000076872"/>
    </source>
</evidence>
<dbReference type="GO" id="GO:0022857">
    <property type="term" value="F:transmembrane transporter activity"/>
    <property type="evidence" value="ECO:0007669"/>
    <property type="project" value="TreeGrafter"/>
</dbReference>
<dbReference type="InterPro" id="IPR017911">
    <property type="entry name" value="MacB-like_ATP-bd"/>
</dbReference>
<dbReference type="SUPFAM" id="SSF52540">
    <property type="entry name" value="P-loop containing nucleoside triphosphate hydrolases"/>
    <property type="match status" value="1"/>
</dbReference>
<dbReference type="InterPro" id="IPR015854">
    <property type="entry name" value="ABC_transpr_LolD-like"/>
</dbReference>
<keyword evidence="2" id="KW-0547">Nucleotide-binding</keyword>
<protein>
    <submittedName>
        <fullName evidence="5">ABC transporter ATP-binding protein</fullName>
    </submittedName>
    <submittedName>
        <fullName evidence="7">Macrolide export ATP-binding/permease protein MacB</fullName>
    </submittedName>
</protein>
<keyword evidence="3 7" id="KW-0067">ATP-binding</keyword>
<dbReference type="Pfam" id="PF00005">
    <property type="entry name" value="ABC_tran"/>
    <property type="match status" value="1"/>
</dbReference>
<dbReference type="InterPro" id="IPR003593">
    <property type="entry name" value="AAA+_ATPase"/>
</dbReference>
<dbReference type="CDD" id="cd03255">
    <property type="entry name" value="ABC_MJ0796_LolCDE_FtsE"/>
    <property type="match status" value="1"/>
</dbReference>
<dbReference type="PROSITE" id="PS50893">
    <property type="entry name" value="ABC_TRANSPORTER_2"/>
    <property type="match status" value="1"/>
</dbReference>
<organism evidence="7 10">
    <name type="scientific">Lactiplantibacillus plantarum</name>
    <name type="common">Lactobacillus plantarum</name>
    <dbReference type="NCBI Taxonomy" id="1590"/>
    <lineage>
        <taxon>Bacteria</taxon>
        <taxon>Bacillati</taxon>
        <taxon>Bacillota</taxon>
        <taxon>Bacilli</taxon>
        <taxon>Lactobacillales</taxon>
        <taxon>Lactobacillaceae</taxon>
        <taxon>Lactiplantibacillus</taxon>
    </lineage>
</organism>
<keyword evidence="1" id="KW-0813">Transport</keyword>
<dbReference type="PANTHER" id="PTHR24220:SF692">
    <property type="entry name" value="ABC TRANSPORTER DOMAIN-CONTAINING PROTEIN"/>
    <property type="match status" value="1"/>
</dbReference>
<dbReference type="Proteomes" id="UP000094892">
    <property type="component" value="Unassembled WGS sequence"/>
</dbReference>
<dbReference type="PROSITE" id="PS00211">
    <property type="entry name" value="ABC_TRANSPORTER_1"/>
    <property type="match status" value="1"/>
</dbReference>